<dbReference type="Proteomes" id="UP000680365">
    <property type="component" value="Unassembled WGS sequence"/>
</dbReference>
<reference evidence="1 2" key="1">
    <citation type="journal article" date="2021" name="Nat. Commun.">
        <title>Reductive evolution and unique predatory mode in the CPR bacterium Vampirococcus lugosii.</title>
        <authorList>
            <person name="Moreira D."/>
            <person name="Zivanovic Y."/>
            <person name="Lopez-Archilla A.I."/>
            <person name="Iniesto M."/>
            <person name="Lopez-Garcia P."/>
        </authorList>
    </citation>
    <scope>NUCLEOTIDE SEQUENCE [LARGE SCALE GENOMIC DNA]</scope>
    <source>
        <strain evidence="1">Chiprana</strain>
    </source>
</reference>
<name>A0ABS5QN51_9BACT</name>
<organism evidence="1 2">
    <name type="scientific">Candidatus Vampirococcus lugosii</name>
    <dbReference type="NCBI Taxonomy" id="2789015"/>
    <lineage>
        <taxon>Bacteria</taxon>
        <taxon>Candidatus Absconditibacteriota</taxon>
        <taxon>Vampirococcus</taxon>
    </lineage>
</organism>
<keyword evidence="2" id="KW-1185">Reference proteome</keyword>
<comment type="caution">
    <text evidence="1">The sequence shown here is derived from an EMBL/GenBank/DDBJ whole genome shotgun (WGS) entry which is preliminary data.</text>
</comment>
<evidence type="ECO:0000313" key="1">
    <source>
        <dbReference type="EMBL" id="MBS8122459.1"/>
    </source>
</evidence>
<sequence length="35" mass="4163">MTKNVSLELRKEDYMGYKAKKYNVYLVRSSGIYIT</sequence>
<gene>
    <name evidence="1" type="ORF">VAMP_106108n11</name>
</gene>
<proteinExistence type="predicted"/>
<dbReference type="EMBL" id="JAEDAM010000098">
    <property type="protein sequence ID" value="MBS8122459.1"/>
    <property type="molecule type" value="Genomic_DNA"/>
</dbReference>
<evidence type="ECO:0000313" key="2">
    <source>
        <dbReference type="Proteomes" id="UP000680365"/>
    </source>
</evidence>
<accession>A0ABS5QN51</accession>
<protein>
    <submittedName>
        <fullName evidence="1">Uncharacterized protein</fullName>
    </submittedName>
</protein>